<dbReference type="GO" id="GO:0004175">
    <property type="term" value="F:endopeptidase activity"/>
    <property type="evidence" value="ECO:0007669"/>
    <property type="project" value="UniProtKB-ARBA"/>
</dbReference>
<dbReference type="Pfam" id="PF02517">
    <property type="entry name" value="Rce1-like"/>
    <property type="match status" value="1"/>
</dbReference>
<accession>A0AAW3ZLF7</accession>
<dbReference type="Proteomes" id="UP000613768">
    <property type="component" value="Unassembled WGS sequence"/>
</dbReference>
<feature type="transmembrane region" description="Helical" evidence="1">
    <location>
        <begin position="164"/>
        <end position="184"/>
    </location>
</feature>
<organism evidence="3 4">
    <name type="scientific">Pseudomarimonas arenosa</name>
    <dbReference type="NCBI Taxonomy" id="2774145"/>
    <lineage>
        <taxon>Bacteria</taxon>
        <taxon>Pseudomonadati</taxon>
        <taxon>Pseudomonadota</taxon>
        <taxon>Gammaproteobacteria</taxon>
        <taxon>Lysobacterales</taxon>
        <taxon>Lysobacteraceae</taxon>
        <taxon>Pseudomarimonas</taxon>
    </lineage>
</organism>
<dbReference type="AlphaFoldDB" id="A0AAW3ZLF7"/>
<feature type="transmembrane region" description="Helical" evidence="1">
    <location>
        <begin position="98"/>
        <end position="119"/>
    </location>
</feature>
<feature type="domain" description="CAAX prenyl protease 2/Lysostaphin resistance protein A-like" evidence="2">
    <location>
        <begin position="99"/>
        <end position="204"/>
    </location>
</feature>
<keyword evidence="1" id="KW-0812">Transmembrane</keyword>
<keyword evidence="1" id="KW-0472">Membrane</keyword>
<proteinExistence type="predicted"/>
<dbReference type="GO" id="GO:0080120">
    <property type="term" value="P:CAAX-box protein maturation"/>
    <property type="evidence" value="ECO:0007669"/>
    <property type="project" value="UniProtKB-ARBA"/>
</dbReference>
<feature type="transmembrane region" description="Helical" evidence="1">
    <location>
        <begin position="131"/>
        <end position="152"/>
    </location>
</feature>
<keyword evidence="3" id="KW-0645">Protease</keyword>
<keyword evidence="4" id="KW-1185">Reference proteome</keyword>
<evidence type="ECO:0000313" key="3">
    <source>
        <dbReference type="EMBL" id="MBD8525494.1"/>
    </source>
</evidence>
<name>A0AAW3ZLF7_9GAMM</name>
<dbReference type="InterPro" id="IPR003675">
    <property type="entry name" value="Rce1/LyrA-like_dom"/>
</dbReference>
<feature type="transmembrane region" description="Helical" evidence="1">
    <location>
        <begin position="191"/>
        <end position="209"/>
    </location>
</feature>
<evidence type="ECO:0000256" key="1">
    <source>
        <dbReference type="SAM" id="Phobius"/>
    </source>
</evidence>
<protein>
    <submittedName>
        <fullName evidence="3">CPBP family intramembrane metalloprotease</fullName>
    </submittedName>
</protein>
<reference evidence="3 4" key="1">
    <citation type="submission" date="2020-09" db="EMBL/GenBank/DDBJ databases">
        <title>Pseudoxanthomonas sp. CAU 1598 isolated from sand of Yaerae Beach.</title>
        <authorList>
            <person name="Kim W."/>
        </authorList>
    </citation>
    <scope>NUCLEOTIDE SEQUENCE [LARGE SCALE GENOMIC DNA]</scope>
    <source>
        <strain evidence="3 4">CAU 1598</strain>
    </source>
</reference>
<evidence type="ECO:0000259" key="2">
    <source>
        <dbReference type="Pfam" id="PF02517"/>
    </source>
</evidence>
<dbReference type="GO" id="GO:0008237">
    <property type="term" value="F:metallopeptidase activity"/>
    <property type="evidence" value="ECO:0007669"/>
    <property type="project" value="UniProtKB-KW"/>
</dbReference>
<gene>
    <name evidence="3" type="ORF">IFO71_07030</name>
</gene>
<dbReference type="RefSeq" id="WP_192028833.1">
    <property type="nucleotide sequence ID" value="NZ_JACYTR010000009.1"/>
</dbReference>
<keyword evidence="1" id="KW-1133">Transmembrane helix</keyword>
<keyword evidence="3" id="KW-0378">Hydrolase</keyword>
<feature type="transmembrane region" description="Helical" evidence="1">
    <location>
        <begin position="67"/>
        <end position="86"/>
    </location>
</feature>
<feature type="transmembrane region" description="Helical" evidence="1">
    <location>
        <begin position="36"/>
        <end position="55"/>
    </location>
</feature>
<dbReference type="EMBL" id="JACYTR010000009">
    <property type="protein sequence ID" value="MBD8525494.1"/>
    <property type="molecule type" value="Genomic_DNA"/>
</dbReference>
<comment type="caution">
    <text evidence="3">The sequence shown here is derived from an EMBL/GenBank/DDBJ whole genome shotgun (WGS) entry which is preliminary data.</text>
</comment>
<keyword evidence="3" id="KW-0482">Metalloprotease</keyword>
<sequence length="211" mass="23397">MAGLLLAAFLVLELPCRILLQPDPWLLHPDHWYFLQPLRLGLEALLVAVAALILWRARPDLLRLDAAHWRLVLIAMVVSALLFGLLEHDQLAGSLSLPWGHWLAWLGSGFLIGIGQELAYRGLLFSALRRWLTDGPAGWLTTAAFVLAPLHSWRLWDLASRGELVSVALLIAIYIGAGMLFQWLRCHTRSVVAPALVHGVGNAITWVAVFS</sequence>
<evidence type="ECO:0000313" key="4">
    <source>
        <dbReference type="Proteomes" id="UP000613768"/>
    </source>
</evidence>